<dbReference type="Proteomes" id="UP001218188">
    <property type="component" value="Unassembled WGS sequence"/>
</dbReference>
<feature type="compositionally biased region" description="Polar residues" evidence="1">
    <location>
        <begin position="1"/>
        <end position="12"/>
    </location>
</feature>
<evidence type="ECO:0000256" key="1">
    <source>
        <dbReference type="SAM" id="MobiDB-lite"/>
    </source>
</evidence>
<protein>
    <recommendedName>
        <fullName evidence="4">Retrotransposon gag domain-containing protein</fullName>
    </recommendedName>
</protein>
<feature type="compositionally biased region" description="Pro residues" evidence="1">
    <location>
        <begin position="1049"/>
        <end position="1069"/>
    </location>
</feature>
<proteinExistence type="predicted"/>
<feature type="compositionally biased region" description="Polar residues" evidence="1">
    <location>
        <begin position="31"/>
        <end position="40"/>
    </location>
</feature>
<reference evidence="2" key="1">
    <citation type="submission" date="2023-03" db="EMBL/GenBank/DDBJ databases">
        <title>Massive genome expansion in bonnet fungi (Mycena s.s.) driven by repeated elements and novel gene families across ecological guilds.</title>
        <authorList>
            <consortium name="Lawrence Berkeley National Laboratory"/>
            <person name="Harder C.B."/>
            <person name="Miyauchi S."/>
            <person name="Viragh M."/>
            <person name="Kuo A."/>
            <person name="Thoen E."/>
            <person name="Andreopoulos B."/>
            <person name="Lu D."/>
            <person name="Skrede I."/>
            <person name="Drula E."/>
            <person name="Henrissat B."/>
            <person name="Morin E."/>
            <person name="Kohler A."/>
            <person name="Barry K."/>
            <person name="LaButti K."/>
            <person name="Morin E."/>
            <person name="Salamov A."/>
            <person name="Lipzen A."/>
            <person name="Mereny Z."/>
            <person name="Hegedus B."/>
            <person name="Baldrian P."/>
            <person name="Stursova M."/>
            <person name="Weitz H."/>
            <person name="Taylor A."/>
            <person name="Grigoriev I.V."/>
            <person name="Nagy L.G."/>
            <person name="Martin F."/>
            <person name="Kauserud H."/>
        </authorList>
    </citation>
    <scope>NUCLEOTIDE SEQUENCE</scope>
    <source>
        <strain evidence="2">CBHHK200</strain>
    </source>
</reference>
<feature type="region of interest" description="Disordered" evidence="1">
    <location>
        <begin position="611"/>
        <end position="644"/>
    </location>
</feature>
<feature type="region of interest" description="Disordered" evidence="1">
    <location>
        <begin position="1"/>
        <end position="94"/>
    </location>
</feature>
<evidence type="ECO:0000313" key="2">
    <source>
        <dbReference type="EMBL" id="KAJ7026308.1"/>
    </source>
</evidence>
<name>A0AAD6SEQ6_9AGAR</name>
<feature type="region of interest" description="Disordered" evidence="1">
    <location>
        <begin position="1034"/>
        <end position="1073"/>
    </location>
</feature>
<feature type="region of interest" description="Disordered" evidence="1">
    <location>
        <begin position="140"/>
        <end position="176"/>
    </location>
</feature>
<feature type="compositionally biased region" description="Polar residues" evidence="1">
    <location>
        <begin position="144"/>
        <end position="154"/>
    </location>
</feature>
<gene>
    <name evidence="2" type="ORF">C8F04DRAFT_1190630</name>
</gene>
<keyword evidence="3" id="KW-1185">Reference proteome</keyword>
<sequence>MTPSTAMSTPQEVDSLADRSESWRANPPHLPTNSAASTIFVSARTRANDEPQESSERNSSTHSASSDHRRETLVSNGPSPIPTGSPAPGTSSPYAPMLTARGVVRGSDGSYFLIQTDTGMRIDVIDNASLPLPEDLSRLRAEQVPTTDGDTPSDISDLEATNDSDEARPQPGRPLDDQIRTILDELGPNSLTVEQTATINQMRGALTTGRDRLLATTAMVIDNQQETLASHNTLLNFRDEVADRFARLHDVLKDNRATLNNCVTANVKALRDLGLSESLLGQILSSAAKARAQKTDKPKLPTFQLSAPDQLDPDIGAAANAILAPRRQGESLEEFGRRAESTLNRVERTAAAFAPPPCISSALHRKSSLKPLSSGTGLSQGGNSLSHTGYLTAADHSPEQGDIFEVFRHGTDKRIVDTVERALGEVLNLPSRIRSPKLDTPSKFSGTDDHLAYICWIETMVGWMRTMLYGGSDPDTDSFRVSVLKNLLDGVALEWYLDFVESAEPPMDFTGVLCGLHHRFITTATAHHALRDFDLIKYNSQDGPLKLMDDLETTSKRLREPMPDLIIRQRFMKLIPAWLHDDLAALHGISASYSSITQMRTHANQLWDAGKNTRGSGRMRAEPTHPRVEQTRPSAPNAALRRATTVDAKRPVGSMAPGISPKGAGAHNGPHSDKTCFKCGILGHIASDPVCTKYNEQPTFKERPRVGAQRGVIHDNWGGSQYDSEPEVVEEGNTDLSELTETHADEEARLGTMQFQYFTMRLLDAFPSWYNDDDPVTEDAVELMQALPRSIRPLRGFSHRVADDVSLINLNRTRQAMRVLRPEEVEQITQELRAAHYYRDDPVEQFAPLASVFKERHGGGTWPRAIADEWQALLRLQLAEHLCDVRLMTDYAPLALSRSYSLTQLALMNEDQLWALMTSERHTTEDLRTLRLNMMELNTRGRRTLAEIEAQLARPRGSSASTHSVLEAARHMIESTIEHTDRSVRGENDRLEARRDFMILLRYEHSLRPDLAPYLEGEVINPSEVPVITISDSKVYSSESDSDAIRSPSPSPSPPPEDGTPPPSYPGTPEPEELAVLMGSPSVAQDPSDDDDALWAAVESGIGNLSTGGVRLAAMRIEPEEETWDEVSDLEGRPGTQQADESTYLGPQVAVPHQDATPLLAPLSGPFSFYDERGGPETYARVAASMDIERDARTINSRTTFGSSLEEIGRRAREAVGDQEIWDNEDRYESPSPDEPTDDCGLWIRGIEFYRPSQTINVMDSDVEPSELTGPEPTPHELPVPGEATFGPMEYVLVDHSRAPLDPLPSDECILRSVVMVASDTAEQFLTFVD</sequence>
<comment type="caution">
    <text evidence="2">The sequence shown here is derived from an EMBL/GenBank/DDBJ whole genome shotgun (WGS) entry which is preliminary data.</text>
</comment>
<evidence type="ECO:0000313" key="3">
    <source>
        <dbReference type="Proteomes" id="UP001218188"/>
    </source>
</evidence>
<dbReference type="EMBL" id="JARJCM010000140">
    <property type="protein sequence ID" value="KAJ7026308.1"/>
    <property type="molecule type" value="Genomic_DNA"/>
</dbReference>
<organism evidence="2 3">
    <name type="scientific">Mycena alexandri</name>
    <dbReference type="NCBI Taxonomy" id="1745969"/>
    <lineage>
        <taxon>Eukaryota</taxon>
        <taxon>Fungi</taxon>
        <taxon>Dikarya</taxon>
        <taxon>Basidiomycota</taxon>
        <taxon>Agaricomycotina</taxon>
        <taxon>Agaricomycetes</taxon>
        <taxon>Agaricomycetidae</taxon>
        <taxon>Agaricales</taxon>
        <taxon>Marasmiineae</taxon>
        <taxon>Mycenaceae</taxon>
        <taxon>Mycena</taxon>
    </lineage>
</organism>
<feature type="region of interest" description="Disordered" evidence="1">
    <location>
        <begin position="1121"/>
        <end position="1141"/>
    </location>
</feature>
<accession>A0AAD6SEQ6</accession>
<feature type="compositionally biased region" description="Basic and acidic residues" evidence="1">
    <location>
        <begin position="619"/>
        <end position="630"/>
    </location>
</feature>
<evidence type="ECO:0008006" key="4">
    <source>
        <dbReference type="Google" id="ProtNLM"/>
    </source>
</evidence>